<feature type="compositionally biased region" description="Acidic residues" evidence="1">
    <location>
        <begin position="140"/>
        <end position="158"/>
    </location>
</feature>
<feature type="region of interest" description="Disordered" evidence="1">
    <location>
        <begin position="584"/>
        <end position="625"/>
    </location>
</feature>
<protein>
    <submittedName>
        <fullName evidence="2">Uncharacterized protein</fullName>
    </submittedName>
</protein>
<comment type="caution">
    <text evidence="2">The sequence shown here is derived from an EMBL/GenBank/DDBJ whole genome shotgun (WGS) entry which is preliminary data.</text>
</comment>
<feature type="region of interest" description="Disordered" evidence="1">
    <location>
        <begin position="1"/>
        <end position="38"/>
    </location>
</feature>
<dbReference type="PANTHER" id="PTHR34775">
    <property type="entry name" value="TRANSMEMBRANE PROTEIN"/>
    <property type="match status" value="1"/>
</dbReference>
<evidence type="ECO:0000313" key="3">
    <source>
        <dbReference type="Proteomes" id="UP000653305"/>
    </source>
</evidence>
<evidence type="ECO:0000313" key="2">
    <source>
        <dbReference type="EMBL" id="GFP83890.1"/>
    </source>
</evidence>
<feature type="region of interest" description="Disordered" evidence="1">
    <location>
        <begin position="415"/>
        <end position="436"/>
    </location>
</feature>
<dbReference type="PANTHER" id="PTHR34775:SF6">
    <property type="entry name" value="TRANSMEMBRANE PROTEIN"/>
    <property type="match status" value="1"/>
</dbReference>
<feature type="compositionally biased region" description="Low complexity" evidence="1">
    <location>
        <begin position="584"/>
        <end position="598"/>
    </location>
</feature>
<accession>A0A830B863</accession>
<feature type="compositionally biased region" description="Polar residues" evidence="1">
    <location>
        <begin position="29"/>
        <end position="38"/>
    </location>
</feature>
<sequence>MEPGSEKWLSPSKPTASPKLLSTRENNENDPSQQDKMIPKFQNQNKPFAKHFMSPTISAASKAAPPRNKILSERNENSFIPDFQIPKSEKKKYDPLTNYLSPRPQYLRFNPNRRREIFTRLEKEELNDNSSSDSHSQEVINDEESVVNPENEEIDNLEGGDKNICKDYEDEEEDGEEIEEKGWCFKGVLKFVFTLIAFVFSTSYICTMNSSQQQDVWPKVKDGFFMVKRQTLEVVGVKMWETEFLKMEVGDKYDEFEESGFEADDNAGIIEDDDDVENSEVAETNGDEKWEIEESINLEAVENDVENPEVVEINGDENREIEESINMEAVENNTENSEVVKIVGGENWEIEESVEKFDNELVENDIEDSDQSEVKAESLDRSVDAKTDASVNAESFSYSALNEDNAEKIEAVESEIETEKESYEQSTAAKTDESENADKYGLEREIKGSDQELLIDDVVEKNEKVGRKNEAVIFGASLILASLAIVVYRFKKSRIASAEKSELVVIKPCKLAAAVEEKKKIEFIARPSVLDSTEEAPKKLDHFVYAPSVELIGEIVVGRESNANTYTLAGPVLAPTQMSARESSNVSSHSFGSFTTETKITKKEGGQSGERAVESTPVRRSSRLRSRAAATNINSVAAHVVKDNVLTYLMGNCVMISERSYKARLAENEDDAEEEASSAISDEVMDDPFETVDSCPIDEVVDDDEHFPLFFISSSN</sequence>
<gene>
    <name evidence="2" type="ORF">PHJA_000532600</name>
</gene>
<proteinExistence type="predicted"/>
<keyword evidence="3" id="KW-1185">Reference proteome</keyword>
<evidence type="ECO:0000256" key="1">
    <source>
        <dbReference type="SAM" id="MobiDB-lite"/>
    </source>
</evidence>
<feature type="compositionally biased region" description="Basic and acidic residues" evidence="1">
    <location>
        <begin position="372"/>
        <end position="386"/>
    </location>
</feature>
<feature type="region of interest" description="Disordered" evidence="1">
    <location>
        <begin position="58"/>
        <end position="86"/>
    </location>
</feature>
<dbReference type="EMBL" id="BMAC01000073">
    <property type="protein sequence ID" value="GFP83890.1"/>
    <property type="molecule type" value="Genomic_DNA"/>
</dbReference>
<organism evidence="2 3">
    <name type="scientific">Phtheirospermum japonicum</name>
    <dbReference type="NCBI Taxonomy" id="374723"/>
    <lineage>
        <taxon>Eukaryota</taxon>
        <taxon>Viridiplantae</taxon>
        <taxon>Streptophyta</taxon>
        <taxon>Embryophyta</taxon>
        <taxon>Tracheophyta</taxon>
        <taxon>Spermatophyta</taxon>
        <taxon>Magnoliopsida</taxon>
        <taxon>eudicotyledons</taxon>
        <taxon>Gunneridae</taxon>
        <taxon>Pentapetalae</taxon>
        <taxon>asterids</taxon>
        <taxon>lamiids</taxon>
        <taxon>Lamiales</taxon>
        <taxon>Orobanchaceae</taxon>
        <taxon>Orobanchaceae incertae sedis</taxon>
        <taxon>Phtheirospermum</taxon>
    </lineage>
</organism>
<dbReference type="OrthoDB" id="1938687at2759"/>
<dbReference type="AlphaFoldDB" id="A0A830B863"/>
<feature type="region of interest" description="Disordered" evidence="1">
    <location>
        <begin position="121"/>
        <end position="164"/>
    </location>
</feature>
<feature type="region of interest" description="Disordered" evidence="1">
    <location>
        <begin position="366"/>
        <end position="386"/>
    </location>
</feature>
<feature type="region of interest" description="Disordered" evidence="1">
    <location>
        <begin position="666"/>
        <end position="688"/>
    </location>
</feature>
<feature type="compositionally biased region" description="Polar residues" evidence="1">
    <location>
        <begin position="128"/>
        <end position="139"/>
    </location>
</feature>
<name>A0A830B863_9LAMI</name>
<reference evidence="2" key="1">
    <citation type="submission" date="2020-07" db="EMBL/GenBank/DDBJ databases">
        <title>Ethylene signaling mediates host invasion by parasitic plants.</title>
        <authorList>
            <person name="Yoshida S."/>
        </authorList>
    </citation>
    <scope>NUCLEOTIDE SEQUENCE</scope>
    <source>
        <strain evidence="2">Okayama</strain>
    </source>
</reference>
<dbReference type="Proteomes" id="UP000653305">
    <property type="component" value="Unassembled WGS sequence"/>
</dbReference>